<dbReference type="GO" id="GO:0140359">
    <property type="term" value="F:ABC-type transporter activity"/>
    <property type="evidence" value="ECO:0007669"/>
    <property type="project" value="InterPro"/>
</dbReference>
<sequence>MTALTGTLRILRWGLRRDRIRILLWGLGVAATTAATVPAVRDAYPDAAARIARAELSRTPGTVVMTGPFFGAGAPGSAHDPGVGAVVVNELGVFLLVAVAVMSILAAVRHTRADEEAGRTELVRALPTGRAAPATAAMLLVALMNALLGAVIAGCLAVTGLDVVGSAAFGASCLVTGLAFGALALCAAQLTGHSRSASGIGMAVLGALFLARAVGDVDDPSGGSWLSWLSPIAWAQQIRVFDDLRLWPLGLGAGLAVVALVVAAVLAGRRDLGEGLLPGRRGRAAAPGRLRSPAGMAMRLLWPSAVAWTVSLLVLGAVFGGLAGAIEDLVAESPDIARWLGGSKTLLESYAGLVAAYLAAAVTALAVQMVLRLRDEEMTGRIEHQIAMGASRTGVMGGWLGVTSVGLVLALLGSAVGLGAGMTAAMEDRAWLWRLIGATLGYLPAVLAVMALAAALVGLVPRASRAGWAMVGWTAVVVFFGELLDIPDAAADISPVALTRMVPAEASSVAVLGGLSASAVVLSAVGLWGFRRRNLTGA</sequence>
<comment type="subcellular location">
    <subcellularLocation>
        <location evidence="1">Membrane</location>
        <topology evidence="1">Multi-pass membrane protein</topology>
    </subcellularLocation>
</comment>
<feature type="transmembrane region" description="Helical" evidence="5">
    <location>
        <begin position="91"/>
        <end position="110"/>
    </location>
</feature>
<reference evidence="7 8" key="1">
    <citation type="submission" date="2017-12" db="EMBL/GenBank/DDBJ databases">
        <title>The whole genome sequence of the Acidipropionibacterium virtanenii sp. nov. type strain JS278.</title>
        <authorList>
            <person name="Laine P."/>
            <person name="Deptula P."/>
            <person name="Varmanen P."/>
            <person name="Auvinen P."/>
        </authorList>
    </citation>
    <scope>NUCLEOTIDE SEQUENCE [LARGE SCALE GENOMIC DNA]</scope>
    <source>
        <strain evidence="7 8">JS278</strain>
    </source>
</reference>
<dbReference type="GO" id="GO:0016020">
    <property type="term" value="C:membrane"/>
    <property type="evidence" value="ECO:0007669"/>
    <property type="project" value="UniProtKB-SubCell"/>
</dbReference>
<evidence type="ECO:0000313" key="7">
    <source>
        <dbReference type="EMBL" id="AXE39839.1"/>
    </source>
</evidence>
<proteinExistence type="predicted"/>
<dbReference type="EMBL" id="CP025198">
    <property type="protein sequence ID" value="AXE39839.1"/>
    <property type="molecule type" value="Genomic_DNA"/>
</dbReference>
<name>A0A344UX41_9ACTN</name>
<dbReference type="Proteomes" id="UP000251995">
    <property type="component" value="Chromosome"/>
</dbReference>
<feature type="transmembrane region" description="Helical" evidence="5">
    <location>
        <begin position="246"/>
        <end position="267"/>
    </location>
</feature>
<protein>
    <recommendedName>
        <fullName evidence="6">ABC-2 type transporter transmembrane domain-containing protein</fullName>
    </recommendedName>
</protein>
<feature type="transmembrane region" description="Helical" evidence="5">
    <location>
        <begin position="131"/>
        <end position="161"/>
    </location>
</feature>
<feature type="domain" description="ABC-2 type transporter transmembrane" evidence="6">
    <location>
        <begin position="89"/>
        <end position="237"/>
    </location>
</feature>
<accession>A0A344UX41</accession>
<feature type="transmembrane region" description="Helical" evidence="5">
    <location>
        <begin position="300"/>
        <end position="326"/>
    </location>
</feature>
<dbReference type="InterPro" id="IPR013525">
    <property type="entry name" value="ABC2_TM"/>
</dbReference>
<feature type="transmembrane region" description="Helical" evidence="5">
    <location>
        <begin position="20"/>
        <end position="40"/>
    </location>
</feature>
<feature type="transmembrane region" description="Helical" evidence="5">
    <location>
        <begin position="466"/>
        <end position="486"/>
    </location>
</feature>
<dbReference type="OrthoDB" id="2014935at2"/>
<feature type="transmembrane region" description="Helical" evidence="5">
    <location>
        <begin position="167"/>
        <end position="190"/>
    </location>
</feature>
<feature type="transmembrane region" description="Helical" evidence="5">
    <location>
        <begin position="506"/>
        <end position="530"/>
    </location>
</feature>
<feature type="transmembrane region" description="Helical" evidence="5">
    <location>
        <begin position="394"/>
        <end position="419"/>
    </location>
</feature>
<gene>
    <name evidence="7" type="ORF">JS278_02704</name>
</gene>
<keyword evidence="2 5" id="KW-0812">Transmembrane</keyword>
<evidence type="ECO:0000256" key="5">
    <source>
        <dbReference type="SAM" id="Phobius"/>
    </source>
</evidence>
<keyword evidence="3 5" id="KW-1133">Transmembrane helix</keyword>
<evidence type="ECO:0000256" key="4">
    <source>
        <dbReference type="ARBA" id="ARBA00023136"/>
    </source>
</evidence>
<feature type="transmembrane region" description="Helical" evidence="5">
    <location>
        <begin position="350"/>
        <end position="373"/>
    </location>
</feature>
<feature type="transmembrane region" description="Helical" evidence="5">
    <location>
        <begin position="431"/>
        <end position="459"/>
    </location>
</feature>
<dbReference type="RefSeq" id="WP_114045653.1">
    <property type="nucleotide sequence ID" value="NZ_CP025198.1"/>
</dbReference>
<evidence type="ECO:0000259" key="6">
    <source>
        <dbReference type="Pfam" id="PF01061"/>
    </source>
</evidence>
<feature type="transmembrane region" description="Helical" evidence="5">
    <location>
        <begin position="197"/>
        <end position="215"/>
    </location>
</feature>
<evidence type="ECO:0000256" key="3">
    <source>
        <dbReference type="ARBA" id="ARBA00022989"/>
    </source>
</evidence>
<keyword evidence="8" id="KW-1185">Reference proteome</keyword>
<keyword evidence="4 5" id="KW-0472">Membrane</keyword>
<dbReference type="Pfam" id="PF01061">
    <property type="entry name" value="ABC2_membrane"/>
    <property type="match status" value="1"/>
</dbReference>
<dbReference type="AlphaFoldDB" id="A0A344UX41"/>
<evidence type="ECO:0000256" key="1">
    <source>
        <dbReference type="ARBA" id="ARBA00004141"/>
    </source>
</evidence>
<organism evidence="7 8">
    <name type="scientific">Acidipropionibacterium virtanenii</name>
    <dbReference type="NCBI Taxonomy" id="2057246"/>
    <lineage>
        <taxon>Bacteria</taxon>
        <taxon>Bacillati</taxon>
        <taxon>Actinomycetota</taxon>
        <taxon>Actinomycetes</taxon>
        <taxon>Propionibacteriales</taxon>
        <taxon>Propionibacteriaceae</taxon>
        <taxon>Acidipropionibacterium</taxon>
    </lineage>
</organism>
<dbReference type="KEGG" id="acij:JS278_02704"/>
<evidence type="ECO:0000256" key="2">
    <source>
        <dbReference type="ARBA" id="ARBA00022692"/>
    </source>
</evidence>
<evidence type="ECO:0000313" key="8">
    <source>
        <dbReference type="Proteomes" id="UP000251995"/>
    </source>
</evidence>